<evidence type="ECO:0000259" key="3">
    <source>
        <dbReference type="PROSITE" id="PS50830"/>
    </source>
</evidence>
<evidence type="ECO:0000256" key="1">
    <source>
        <dbReference type="SAM" id="MobiDB-lite"/>
    </source>
</evidence>
<reference evidence="4 5" key="2">
    <citation type="submission" date="2020-08" db="EMBL/GenBank/DDBJ databases">
        <title>The Agave Microbiome: Exploring the role of microbial communities in plant adaptations to desert environments.</title>
        <authorList>
            <person name="Partida-Martinez L.P."/>
        </authorList>
    </citation>
    <scope>NUCLEOTIDE SEQUENCE [LARGE SCALE GENOMIC DNA]</scope>
    <source>
        <strain evidence="4 5">AT2.17</strain>
    </source>
</reference>
<dbReference type="InterPro" id="IPR002071">
    <property type="entry name" value="Thermonucl_AS"/>
</dbReference>
<feature type="compositionally biased region" description="Low complexity" evidence="1">
    <location>
        <begin position="109"/>
        <end position="122"/>
    </location>
</feature>
<protein>
    <submittedName>
        <fullName evidence="4">Endonuclease YncB(Thermonuclease family)</fullName>
    </submittedName>
</protein>
<keyword evidence="4" id="KW-0378">Hydrolase</keyword>
<feature type="chain" id="PRO_5039678313" evidence="2">
    <location>
        <begin position="27"/>
        <end position="261"/>
    </location>
</feature>
<feature type="signal peptide" evidence="2">
    <location>
        <begin position="1"/>
        <end position="26"/>
    </location>
</feature>
<comment type="caution">
    <text evidence="4">The sequence shown here is derived from an EMBL/GenBank/DDBJ whole genome shotgun (WGS) entry which is preliminary data.</text>
</comment>
<sequence>MRRLFLFLLALTLTLAGTATFTTSRAGAVTDMDCGDFATQAAAQAFFVGAGPGDPHALDHDDDGVACESNPCPCSTSVAPLVGTTTTSPTPTPTPAPTPTPTPTPTSTPTPGVDPDGSGSSGPERRDRARVVRVTDGDTLKVQMADGTEEYVRIIGIDTPEVHGRRECGGGQASRTMGRLAPVGSRVLLVSDPTQADRDRYGRLLRYVHRSGKDVGRAQVALGRARVYVYRADPFRRTAPYQRAERRASAQQRGSWGTCWR</sequence>
<dbReference type="InterPro" id="IPR035437">
    <property type="entry name" value="SNase_OB-fold_sf"/>
</dbReference>
<accession>A0A7Y9KUE1</accession>
<gene>
    <name evidence="4" type="ORF">F4692_003712</name>
</gene>
<dbReference type="EMBL" id="JACCBW010000005">
    <property type="protein sequence ID" value="NYE38562.1"/>
    <property type="molecule type" value="Genomic_DNA"/>
</dbReference>
<keyword evidence="4" id="KW-0255">Endonuclease</keyword>
<dbReference type="RefSeq" id="WP_179621205.1">
    <property type="nucleotide sequence ID" value="NZ_JACCBW010000005.1"/>
</dbReference>
<evidence type="ECO:0000313" key="5">
    <source>
        <dbReference type="Proteomes" id="UP000549911"/>
    </source>
</evidence>
<name>A0A7Y9KUE1_9ACTN</name>
<dbReference type="AlphaFoldDB" id="A0A7Y9KUE1"/>
<keyword evidence="5" id="KW-1185">Reference proteome</keyword>
<dbReference type="Proteomes" id="UP000549911">
    <property type="component" value="Unassembled WGS sequence"/>
</dbReference>
<evidence type="ECO:0000313" key="4">
    <source>
        <dbReference type="EMBL" id="NYE38562.1"/>
    </source>
</evidence>
<dbReference type="InterPro" id="IPR016071">
    <property type="entry name" value="Staphylococal_nuclease_OB-fold"/>
</dbReference>
<feature type="region of interest" description="Disordered" evidence="1">
    <location>
        <begin position="76"/>
        <end position="130"/>
    </location>
</feature>
<dbReference type="GO" id="GO:0004519">
    <property type="term" value="F:endonuclease activity"/>
    <property type="evidence" value="ECO:0007669"/>
    <property type="project" value="UniProtKB-KW"/>
</dbReference>
<feature type="compositionally biased region" description="Pro residues" evidence="1">
    <location>
        <begin position="90"/>
        <end position="108"/>
    </location>
</feature>
<dbReference type="PROSITE" id="PS50830">
    <property type="entry name" value="TNASE_3"/>
    <property type="match status" value="1"/>
</dbReference>
<dbReference type="SMART" id="SM00318">
    <property type="entry name" value="SNc"/>
    <property type="match status" value="1"/>
</dbReference>
<feature type="domain" description="TNase-like" evidence="3">
    <location>
        <begin position="125"/>
        <end position="258"/>
    </location>
</feature>
<organism evidence="4 5">
    <name type="scientific">Nocardioides cavernae</name>
    <dbReference type="NCBI Taxonomy" id="1921566"/>
    <lineage>
        <taxon>Bacteria</taxon>
        <taxon>Bacillati</taxon>
        <taxon>Actinomycetota</taxon>
        <taxon>Actinomycetes</taxon>
        <taxon>Propionibacteriales</taxon>
        <taxon>Nocardioidaceae</taxon>
        <taxon>Nocardioides</taxon>
    </lineage>
</organism>
<dbReference type="GO" id="GO:0003676">
    <property type="term" value="F:nucleic acid binding"/>
    <property type="evidence" value="ECO:0007669"/>
    <property type="project" value="InterPro"/>
</dbReference>
<keyword evidence="4" id="KW-0540">Nuclease</keyword>
<dbReference type="Pfam" id="PF05901">
    <property type="entry name" value="Excalibur"/>
    <property type="match status" value="1"/>
</dbReference>
<dbReference type="PROSITE" id="PS01123">
    <property type="entry name" value="TNASE_1"/>
    <property type="match status" value="1"/>
</dbReference>
<proteinExistence type="predicted"/>
<dbReference type="Gene3D" id="2.40.50.90">
    <property type="match status" value="1"/>
</dbReference>
<reference evidence="4 5" key="1">
    <citation type="submission" date="2020-07" db="EMBL/GenBank/DDBJ databases">
        <authorList>
            <person name="Partida-Martinez L."/>
            <person name="Huntemann M."/>
            <person name="Clum A."/>
            <person name="Wang J."/>
            <person name="Palaniappan K."/>
            <person name="Ritter S."/>
            <person name="Chen I.-M."/>
            <person name="Stamatis D."/>
            <person name="Reddy T."/>
            <person name="O'Malley R."/>
            <person name="Daum C."/>
            <person name="Shapiro N."/>
            <person name="Ivanova N."/>
            <person name="Kyrpides N."/>
            <person name="Woyke T."/>
        </authorList>
    </citation>
    <scope>NUCLEOTIDE SEQUENCE [LARGE SCALE GENOMIC DNA]</scope>
    <source>
        <strain evidence="4 5">AT2.17</strain>
    </source>
</reference>
<dbReference type="Pfam" id="PF00565">
    <property type="entry name" value="SNase"/>
    <property type="match status" value="1"/>
</dbReference>
<evidence type="ECO:0000256" key="2">
    <source>
        <dbReference type="SAM" id="SignalP"/>
    </source>
</evidence>
<dbReference type="InterPro" id="IPR008613">
    <property type="entry name" value="Excalibur_Ca-bd_domain"/>
</dbReference>
<keyword evidence="2" id="KW-0732">Signal</keyword>
<dbReference type="SUPFAM" id="SSF50199">
    <property type="entry name" value="Staphylococcal nuclease"/>
    <property type="match status" value="1"/>
</dbReference>